<dbReference type="EMBL" id="MDYL01000046">
    <property type="protein sequence ID" value="OQD67118.1"/>
    <property type="molecule type" value="Genomic_DNA"/>
</dbReference>
<keyword evidence="1" id="KW-0547">Nucleotide-binding</keyword>
<evidence type="ECO:0000313" key="4">
    <source>
        <dbReference type="EMBL" id="OQD67118.1"/>
    </source>
</evidence>
<dbReference type="OrthoDB" id="10251412at2759"/>
<protein>
    <recommendedName>
        <fullName evidence="3">Mitochondrial chaperone BCS1-like ATPase lid domain-containing protein</fullName>
    </recommendedName>
</protein>
<gene>
    <name evidence="4" type="ORF">PENDEC_c046G07190</name>
</gene>
<evidence type="ECO:0000313" key="5">
    <source>
        <dbReference type="Proteomes" id="UP000191522"/>
    </source>
</evidence>
<sequence length="262" mass="29741">MTTNHPDKLDPALTRPSRVDKTFYFGYADKSSIGSIFSLIYKPFIELESASASCITTRKMENQPTGAMETQTIRDLSIEFAELVPGDQFTAAEIQSYLLGFKDEPDMAVKRAAEWSRHPEARTELDTHSIQTIRVWMLKSCVDPMADVRSKGLDDVVLEGVALEKGHSTAHQDKEIDGRPKNSLLVDLAVMVRAIDRVLDHYLSASLPLNDLSLVILDKDSRDPVTRARLRYYSVYINDWYDSRLAEMSSEMKKLFTENRRS</sequence>
<dbReference type="Pfam" id="PF25426">
    <property type="entry name" value="AAA_lid_BCS1"/>
    <property type="match status" value="1"/>
</dbReference>
<dbReference type="AlphaFoldDB" id="A0A1V6NQU7"/>
<dbReference type="SUPFAM" id="SSF52540">
    <property type="entry name" value="P-loop containing nucleoside triphosphate hydrolases"/>
    <property type="match status" value="1"/>
</dbReference>
<dbReference type="Proteomes" id="UP000191522">
    <property type="component" value="Unassembled WGS sequence"/>
</dbReference>
<feature type="domain" description="Mitochondrial chaperone BCS1-like ATPase lid" evidence="3">
    <location>
        <begin position="71"/>
        <end position="113"/>
    </location>
</feature>
<evidence type="ECO:0000256" key="1">
    <source>
        <dbReference type="ARBA" id="ARBA00022741"/>
    </source>
</evidence>
<accession>A0A1V6NQU7</accession>
<reference evidence="5" key="1">
    <citation type="journal article" date="2017" name="Nat. Microbiol.">
        <title>Global analysis of biosynthetic gene clusters reveals vast potential of secondary metabolite production in Penicillium species.</title>
        <authorList>
            <person name="Nielsen J.C."/>
            <person name="Grijseels S."/>
            <person name="Prigent S."/>
            <person name="Ji B."/>
            <person name="Dainat J."/>
            <person name="Nielsen K.F."/>
            <person name="Frisvad J.C."/>
            <person name="Workman M."/>
            <person name="Nielsen J."/>
        </authorList>
    </citation>
    <scope>NUCLEOTIDE SEQUENCE [LARGE SCALE GENOMIC DNA]</scope>
    <source>
        <strain evidence="5">IBT 11843</strain>
    </source>
</reference>
<dbReference type="GO" id="GO:0005524">
    <property type="term" value="F:ATP binding"/>
    <property type="evidence" value="ECO:0007669"/>
    <property type="project" value="UniProtKB-KW"/>
</dbReference>
<comment type="caution">
    <text evidence="4">The sequence shown here is derived from an EMBL/GenBank/DDBJ whole genome shotgun (WGS) entry which is preliminary data.</text>
</comment>
<proteinExistence type="predicted"/>
<dbReference type="InterPro" id="IPR027417">
    <property type="entry name" value="P-loop_NTPase"/>
</dbReference>
<dbReference type="STRING" id="69771.A0A1V6NQU7"/>
<evidence type="ECO:0000256" key="2">
    <source>
        <dbReference type="ARBA" id="ARBA00022840"/>
    </source>
</evidence>
<dbReference type="Gene3D" id="3.40.50.300">
    <property type="entry name" value="P-loop containing nucleotide triphosphate hydrolases"/>
    <property type="match status" value="1"/>
</dbReference>
<dbReference type="InterPro" id="IPR057495">
    <property type="entry name" value="AAA_lid_BCS1"/>
</dbReference>
<name>A0A1V6NQU7_PENDC</name>
<dbReference type="Gene3D" id="1.10.8.60">
    <property type="match status" value="1"/>
</dbReference>
<keyword evidence="5" id="KW-1185">Reference proteome</keyword>
<organism evidence="4 5">
    <name type="scientific">Penicillium decumbens</name>
    <dbReference type="NCBI Taxonomy" id="69771"/>
    <lineage>
        <taxon>Eukaryota</taxon>
        <taxon>Fungi</taxon>
        <taxon>Dikarya</taxon>
        <taxon>Ascomycota</taxon>
        <taxon>Pezizomycotina</taxon>
        <taxon>Eurotiomycetes</taxon>
        <taxon>Eurotiomycetidae</taxon>
        <taxon>Eurotiales</taxon>
        <taxon>Aspergillaceae</taxon>
        <taxon>Penicillium</taxon>
    </lineage>
</organism>
<evidence type="ECO:0000259" key="3">
    <source>
        <dbReference type="Pfam" id="PF25426"/>
    </source>
</evidence>
<keyword evidence="2" id="KW-0067">ATP-binding</keyword>